<name>A0A0H5Q372_9ZZZZ</name>
<protein>
    <submittedName>
        <fullName evidence="1">Uncharacterized protein</fullName>
    </submittedName>
</protein>
<reference evidence="1" key="2">
    <citation type="submission" date="2015-07" db="EMBL/GenBank/DDBJ databases">
        <title>Plasmids, circular viruses and viroids from rat gut.</title>
        <authorList>
            <person name="Jorgensen T.J."/>
            <person name="Hansen M.A."/>
            <person name="Xu Z."/>
            <person name="Tabak M.A."/>
            <person name="Sorensen S.J."/>
            <person name="Hansen L.H."/>
        </authorList>
    </citation>
    <scope>NUCLEOTIDE SEQUENCE</scope>
    <source>
        <strain evidence="1">RGFK1059</strain>
    </source>
</reference>
<reference evidence="1" key="1">
    <citation type="submission" date="2015-06" db="EMBL/GenBank/DDBJ databases">
        <authorList>
            <person name="Joergensen T."/>
        </authorList>
    </citation>
    <scope>NUCLEOTIDE SEQUENCE</scope>
    <source>
        <strain evidence="1">RGFK1059</strain>
    </source>
</reference>
<accession>A0A0H5Q372</accession>
<dbReference type="AlphaFoldDB" id="A0A0H5Q372"/>
<dbReference type="EMBL" id="LN853640">
    <property type="protein sequence ID" value="CRY96328.1"/>
    <property type="molecule type" value="Genomic_DNA"/>
</dbReference>
<organism evidence="1">
    <name type="scientific">uncultured prokaryote</name>
    <dbReference type="NCBI Taxonomy" id="198431"/>
    <lineage>
        <taxon>unclassified sequences</taxon>
        <taxon>environmental samples</taxon>
    </lineage>
</organism>
<evidence type="ECO:0000313" key="1">
    <source>
        <dbReference type="EMBL" id="CRY96328.1"/>
    </source>
</evidence>
<sequence length="174" mass="18223">MTFGPISVLPNGWPNLFGMTGQSIPKGFQEFIAPTMEMLQFFALANCRELVDSGAVAVAAPGSVNLFTVPAEEAWLCLGVGVSWNASAAQYVEGQLNIFRGDLNISGAVVRTLAEGRSNPAGAVIGPVVNVKFLAHQGDAFLLYGGDSVIFTCNGLIGGPLNVSARAAIFRFSI</sequence>
<proteinExistence type="predicted"/>